<name>A0A917D339_9BACL</name>
<protein>
    <recommendedName>
        <fullName evidence="1">DUF1540 domain-containing protein</fullName>
    </recommendedName>
</protein>
<dbReference type="Pfam" id="PF07561">
    <property type="entry name" value="DUF1540"/>
    <property type="match status" value="1"/>
</dbReference>
<gene>
    <name evidence="2" type="ORF">GCM10010916_29220</name>
</gene>
<dbReference type="RefSeq" id="WP_188531802.1">
    <property type="nucleotide sequence ID" value="NZ_BMGR01000009.1"/>
</dbReference>
<reference evidence="2" key="1">
    <citation type="journal article" date="2014" name="Int. J. Syst. Evol. Microbiol.">
        <title>Complete genome sequence of Corynebacterium casei LMG S-19264T (=DSM 44701T), isolated from a smear-ripened cheese.</title>
        <authorList>
            <consortium name="US DOE Joint Genome Institute (JGI-PGF)"/>
            <person name="Walter F."/>
            <person name="Albersmeier A."/>
            <person name="Kalinowski J."/>
            <person name="Ruckert C."/>
        </authorList>
    </citation>
    <scope>NUCLEOTIDE SEQUENCE</scope>
    <source>
        <strain evidence="2">CGMCC 1.12987</strain>
    </source>
</reference>
<dbReference type="Proteomes" id="UP000644756">
    <property type="component" value="Unassembled WGS sequence"/>
</dbReference>
<evidence type="ECO:0000313" key="2">
    <source>
        <dbReference type="EMBL" id="GGG10504.1"/>
    </source>
</evidence>
<reference evidence="2" key="2">
    <citation type="submission" date="2020-09" db="EMBL/GenBank/DDBJ databases">
        <authorList>
            <person name="Sun Q."/>
            <person name="Zhou Y."/>
        </authorList>
    </citation>
    <scope>NUCLEOTIDE SEQUENCE</scope>
    <source>
        <strain evidence="2">CGMCC 1.12987</strain>
    </source>
</reference>
<dbReference type="InterPro" id="IPR011437">
    <property type="entry name" value="DUF1540"/>
</dbReference>
<accession>A0A917D339</accession>
<feature type="domain" description="DUF1540" evidence="1">
    <location>
        <begin position="5"/>
        <end position="66"/>
    </location>
</feature>
<proteinExistence type="predicted"/>
<organism evidence="2 3">
    <name type="scientific">Paenibacillus abyssi</name>
    <dbReference type="NCBI Taxonomy" id="1340531"/>
    <lineage>
        <taxon>Bacteria</taxon>
        <taxon>Bacillati</taxon>
        <taxon>Bacillota</taxon>
        <taxon>Bacilli</taxon>
        <taxon>Bacillales</taxon>
        <taxon>Paenibacillaceae</taxon>
        <taxon>Paenibacillus</taxon>
    </lineage>
</organism>
<evidence type="ECO:0000259" key="1">
    <source>
        <dbReference type="Pfam" id="PF07561"/>
    </source>
</evidence>
<dbReference type="EMBL" id="BMGR01000009">
    <property type="protein sequence ID" value="GGG10504.1"/>
    <property type="molecule type" value="Genomic_DNA"/>
</dbReference>
<comment type="caution">
    <text evidence="2">The sequence shown here is derived from an EMBL/GenBank/DDBJ whole genome shotgun (WGS) entry which is preliminary data.</text>
</comment>
<evidence type="ECO:0000313" key="3">
    <source>
        <dbReference type="Proteomes" id="UP000644756"/>
    </source>
</evidence>
<sequence>MPKGVKCSVANCSFWGQGNQCNADTIMIDVDKHAQMDYHSEFASDGMGSNHRDAAEEASITCCHTFKPKE</sequence>
<dbReference type="AlphaFoldDB" id="A0A917D339"/>
<keyword evidence="3" id="KW-1185">Reference proteome</keyword>